<evidence type="ECO:0000313" key="2">
    <source>
        <dbReference type="EMBL" id="SPD09075.1"/>
    </source>
</evidence>
<dbReference type="AlphaFoldDB" id="A0A2N9HB04"/>
<protein>
    <submittedName>
        <fullName evidence="2">Uncharacterized protein</fullName>
    </submittedName>
</protein>
<feature type="region of interest" description="Disordered" evidence="1">
    <location>
        <begin position="183"/>
        <end position="203"/>
    </location>
</feature>
<evidence type="ECO:0000256" key="1">
    <source>
        <dbReference type="SAM" id="MobiDB-lite"/>
    </source>
</evidence>
<name>A0A2N9HB04_FAGSY</name>
<accession>A0A2N9HB04</accession>
<dbReference type="EMBL" id="OIVN01003137">
    <property type="protein sequence ID" value="SPD09075.1"/>
    <property type="molecule type" value="Genomic_DNA"/>
</dbReference>
<organism evidence="2">
    <name type="scientific">Fagus sylvatica</name>
    <name type="common">Beechnut</name>
    <dbReference type="NCBI Taxonomy" id="28930"/>
    <lineage>
        <taxon>Eukaryota</taxon>
        <taxon>Viridiplantae</taxon>
        <taxon>Streptophyta</taxon>
        <taxon>Embryophyta</taxon>
        <taxon>Tracheophyta</taxon>
        <taxon>Spermatophyta</taxon>
        <taxon>Magnoliopsida</taxon>
        <taxon>eudicotyledons</taxon>
        <taxon>Gunneridae</taxon>
        <taxon>Pentapetalae</taxon>
        <taxon>rosids</taxon>
        <taxon>fabids</taxon>
        <taxon>Fagales</taxon>
        <taxon>Fagaceae</taxon>
        <taxon>Fagus</taxon>
    </lineage>
</organism>
<gene>
    <name evidence="2" type="ORF">FSB_LOCUS36957</name>
</gene>
<sequence length="422" mass="45649">MASFSLNNHVWPQWPLSWTQWPRPGLHGLVWPQRPYPNLYGLVLASMASFGLVPASFGLRGLVRPYPGLYGLVRPQRPRLTSIVSSRPPRPYPRLRSASTAMFDPNGPCLGVHGLIWPQQPRLTFNGLVTALFGLNSLVRAQRPYLGLHGLVWPQRPSSRPPRPRLTSTTLVSASTASFGLKGPIPASTASSRPPRSRLASEAPFGPNGLIPASVALFDLNGHIWPLQSRLASTALSRPQRPLSALTVLSRPQRPLSALTALSQPPWPRSASTASFDLYGLVSASTTLSMASNSLVWPQRPYPSQHGLVRPHLASAAPFGPNDLISTSVASFGLNGHVRPLRSCSASTVSSWPLRPYQWPLTASFGLNSLIPGLYGLTMTPTASFNLVDSARLKDYPATLSSIIGRNLTPLRCKANPVSTSL</sequence>
<reference evidence="2" key="1">
    <citation type="submission" date="2018-02" db="EMBL/GenBank/DDBJ databases">
        <authorList>
            <person name="Cohen D.B."/>
            <person name="Kent A.D."/>
        </authorList>
    </citation>
    <scope>NUCLEOTIDE SEQUENCE</scope>
</reference>
<proteinExistence type="predicted"/>